<dbReference type="PANTHER" id="PTHR12320:SF1">
    <property type="entry name" value="PROTEIN PHOSPHATASE PTC7 HOMOLOG"/>
    <property type="match status" value="1"/>
</dbReference>
<reference evidence="4" key="1">
    <citation type="submission" date="2023-04" db="EMBL/GenBank/DDBJ databases">
        <title>Black Yeasts Isolated from many extreme environments.</title>
        <authorList>
            <person name="Coleine C."/>
            <person name="Stajich J.E."/>
            <person name="Selbmann L."/>
        </authorList>
    </citation>
    <scope>NUCLEOTIDE SEQUENCE</scope>
    <source>
        <strain evidence="4">CCFEE 5312</strain>
    </source>
</reference>
<evidence type="ECO:0000256" key="2">
    <source>
        <dbReference type="SAM" id="MobiDB-lite"/>
    </source>
</evidence>
<sequence length="384" mass="40870">MEWSLAGVARSRGRRNVQGSRGFTYRLAAASAAKRTPPRNPKHNQDYWNYTSTQKSTNPPYLRSTKPASGEDAFFATTLDSSEHHVAFGVADGVGGWQDQGIDPSDFSHGLCGLMAGTAYLHSVEESGMLRPQALLQTAYDAVIANPRILAGGSTACLAVLDQDGTMESANLGDSAFLVFGPGKVAYKSEVQTHAFNTPFQMAKVPPKMMAQYAIFGGEGGGKHFSEVPRQAEVVKQRVKHGDVVVVATDGVWDNLSAQDALGIITRVMVEHKYWVNGDKETLLDAAHIAALPTSLSGSKEHEEYLPGLIATAVMREAKAAGLDRRRDGPFAKEVMAKYPGEGWEGGKPDDIAVVVCIAVDGNVKGGAQAAGGGGDEKPLKAKL</sequence>
<comment type="cofactor">
    <cofactor evidence="1">
        <name>Mg(2+)</name>
        <dbReference type="ChEBI" id="CHEBI:18420"/>
    </cofactor>
</comment>
<dbReference type="PROSITE" id="PS51746">
    <property type="entry name" value="PPM_2"/>
    <property type="match status" value="1"/>
</dbReference>
<keyword evidence="1" id="KW-0464">Manganese</keyword>
<dbReference type="EC" id="3.1.3.16" evidence="1"/>
<dbReference type="SUPFAM" id="SSF81606">
    <property type="entry name" value="PP2C-like"/>
    <property type="match status" value="1"/>
</dbReference>
<dbReference type="Proteomes" id="UP001271007">
    <property type="component" value="Unassembled WGS sequence"/>
</dbReference>
<dbReference type="Gene3D" id="3.60.40.10">
    <property type="entry name" value="PPM-type phosphatase domain"/>
    <property type="match status" value="1"/>
</dbReference>
<evidence type="ECO:0000313" key="4">
    <source>
        <dbReference type="EMBL" id="KAK3049994.1"/>
    </source>
</evidence>
<accession>A0AAJ0DHJ1</accession>
<comment type="catalytic activity">
    <reaction evidence="1">
        <text>O-phospho-L-threonyl-[protein] + H2O = L-threonyl-[protein] + phosphate</text>
        <dbReference type="Rhea" id="RHEA:47004"/>
        <dbReference type="Rhea" id="RHEA-COMP:11060"/>
        <dbReference type="Rhea" id="RHEA-COMP:11605"/>
        <dbReference type="ChEBI" id="CHEBI:15377"/>
        <dbReference type="ChEBI" id="CHEBI:30013"/>
        <dbReference type="ChEBI" id="CHEBI:43474"/>
        <dbReference type="ChEBI" id="CHEBI:61977"/>
        <dbReference type="EC" id="3.1.3.16"/>
    </reaction>
</comment>
<comment type="cofactor">
    <cofactor evidence="1">
        <name>Mn(2+)</name>
        <dbReference type="ChEBI" id="CHEBI:29035"/>
    </cofactor>
</comment>
<dbReference type="GO" id="GO:0046872">
    <property type="term" value="F:metal ion binding"/>
    <property type="evidence" value="ECO:0007669"/>
    <property type="project" value="UniProtKB-UniRule"/>
</dbReference>
<keyword evidence="1" id="KW-0904">Protein phosphatase</keyword>
<keyword evidence="1" id="KW-0460">Magnesium</keyword>
<protein>
    <recommendedName>
        <fullName evidence="1">Protein phosphatase</fullName>
        <ecNumber evidence="1">3.1.3.16</ecNumber>
    </recommendedName>
</protein>
<dbReference type="InterPro" id="IPR001932">
    <property type="entry name" value="PPM-type_phosphatase-like_dom"/>
</dbReference>
<dbReference type="PANTHER" id="PTHR12320">
    <property type="entry name" value="PROTEIN PHOSPHATASE 2C"/>
    <property type="match status" value="1"/>
</dbReference>
<dbReference type="EMBL" id="JAWDJX010000035">
    <property type="protein sequence ID" value="KAK3049994.1"/>
    <property type="molecule type" value="Genomic_DNA"/>
</dbReference>
<dbReference type="InterPro" id="IPR039123">
    <property type="entry name" value="PPTC7"/>
</dbReference>
<evidence type="ECO:0000256" key="1">
    <source>
        <dbReference type="RuleBase" id="RU366020"/>
    </source>
</evidence>
<evidence type="ECO:0000313" key="5">
    <source>
        <dbReference type="Proteomes" id="UP001271007"/>
    </source>
</evidence>
<keyword evidence="5" id="KW-1185">Reference proteome</keyword>
<gene>
    <name evidence="4" type="primary">PTC7</name>
    <name evidence="4" type="ORF">LTR09_008649</name>
</gene>
<evidence type="ECO:0000259" key="3">
    <source>
        <dbReference type="PROSITE" id="PS51746"/>
    </source>
</evidence>
<comment type="caution">
    <text evidence="4">The sequence shown here is derived from an EMBL/GenBank/DDBJ whole genome shotgun (WGS) entry which is preliminary data.</text>
</comment>
<feature type="compositionally biased region" description="Polar residues" evidence="2">
    <location>
        <begin position="46"/>
        <end position="59"/>
    </location>
</feature>
<comment type="catalytic activity">
    <reaction evidence="1">
        <text>O-phospho-L-seryl-[protein] + H2O = L-seryl-[protein] + phosphate</text>
        <dbReference type="Rhea" id="RHEA:20629"/>
        <dbReference type="Rhea" id="RHEA-COMP:9863"/>
        <dbReference type="Rhea" id="RHEA-COMP:11604"/>
        <dbReference type="ChEBI" id="CHEBI:15377"/>
        <dbReference type="ChEBI" id="CHEBI:29999"/>
        <dbReference type="ChEBI" id="CHEBI:43474"/>
        <dbReference type="ChEBI" id="CHEBI:83421"/>
        <dbReference type="EC" id="3.1.3.16"/>
    </reaction>
</comment>
<proteinExistence type="inferred from homology"/>
<name>A0AAJ0DHJ1_9PEZI</name>
<dbReference type="AlphaFoldDB" id="A0AAJ0DHJ1"/>
<feature type="region of interest" description="Disordered" evidence="2">
    <location>
        <begin position="31"/>
        <end position="63"/>
    </location>
</feature>
<dbReference type="SMART" id="SM00331">
    <property type="entry name" value="PP2C_SIG"/>
    <property type="match status" value="1"/>
</dbReference>
<organism evidence="4 5">
    <name type="scientific">Extremus antarcticus</name>
    <dbReference type="NCBI Taxonomy" id="702011"/>
    <lineage>
        <taxon>Eukaryota</taxon>
        <taxon>Fungi</taxon>
        <taxon>Dikarya</taxon>
        <taxon>Ascomycota</taxon>
        <taxon>Pezizomycotina</taxon>
        <taxon>Dothideomycetes</taxon>
        <taxon>Dothideomycetidae</taxon>
        <taxon>Mycosphaerellales</taxon>
        <taxon>Extremaceae</taxon>
        <taxon>Extremus</taxon>
    </lineage>
</organism>
<comment type="similarity">
    <text evidence="1">Belongs to the PP2C family.</text>
</comment>
<feature type="domain" description="PPM-type phosphatase" evidence="3">
    <location>
        <begin position="52"/>
        <end position="359"/>
    </location>
</feature>
<dbReference type="SMART" id="SM00332">
    <property type="entry name" value="PP2Cc"/>
    <property type="match status" value="1"/>
</dbReference>
<dbReference type="GO" id="GO:0004722">
    <property type="term" value="F:protein serine/threonine phosphatase activity"/>
    <property type="evidence" value="ECO:0007669"/>
    <property type="project" value="UniProtKB-EC"/>
</dbReference>
<keyword evidence="1" id="KW-0479">Metal-binding</keyword>
<keyword evidence="1 4" id="KW-0378">Hydrolase</keyword>
<dbReference type="InterPro" id="IPR036457">
    <property type="entry name" value="PPM-type-like_dom_sf"/>
</dbReference>